<dbReference type="SMART" id="SM00729">
    <property type="entry name" value="Elp3"/>
    <property type="match status" value="1"/>
</dbReference>
<dbReference type="PROSITE" id="PS51918">
    <property type="entry name" value="RADICAL_SAM"/>
    <property type="match status" value="1"/>
</dbReference>
<dbReference type="InterPro" id="IPR058240">
    <property type="entry name" value="rSAM_sf"/>
</dbReference>
<dbReference type="GeneID" id="13037731"/>
<dbReference type="KEGG" id="thm:CL1_1335"/>
<reference evidence="6 7" key="1">
    <citation type="journal article" date="2012" name="J. Bacteriol.">
        <title>Complete Genome Sequence of the Hyperthermophilic Archaeon Thermococcus sp. Strain CL1, Isolated from a Paralvinella sp. Polychaete Worm Collected from a Hydrothermal Vent.</title>
        <authorList>
            <person name="Jung J.H."/>
            <person name="Holden J.F."/>
            <person name="Seo D.H."/>
            <person name="Park K.H."/>
            <person name="Shin H."/>
            <person name="Ryu S."/>
            <person name="Lee J.H."/>
            <person name="Park C.S."/>
        </authorList>
    </citation>
    <scope>NUCLEOTIDE SEQUENCE [LARGE SCALE GENOMIC DNA]</scope>
    <source>
        <strain evidence="7">DSM 27260 / KACC 17922 / CL1</strain>
    </source>
</reference>
<dbReference type="HOGENOM" id="CLU_054041_0_0_2"/>
<accession>I3ZV00</accession>
<sequence>MLVRVSYGTAIAMGLIRARMLARPTTAYLMTYHEGRCRNNCAFCPQARESRADLKKLSRITWPAFEVEEVVEALPSGRFARICLQTIDYPGMVEDTLSLLRELQPLGLPVSVSITPVEKTVLKKFRSLGVDYIGVGLDVASERLYPEIKDSPYSWGDMWDFTKDIIDVFGPGKALIHIIIGLGETDREAVETLARAYSMDADVSLFAFTPVRGTRLENHRPPTLARYRRIQLVSYLLREGLVGVDELEFDGNGNLVGLGLSRERLLELVPPEVFTTHGCPGCNRPYYNERPRKEPYNFPVKPETEYVERILDSILGGSSEPR</sequence>
<dbReference type="STRING" id="163003.CL1_1335"/>
<dbReference type="PANTHER" id="PTHR43726:SF1">
    <property type="entry name" value="BIOTIN SYNTHASE"/>
    <property type="match status" value="1"/>
</dbReference>
<keyword evidence="3" id="KW-0408">Iron</keyword>
<evidence type="ECO:0000313" key="6">
    <source>
        <dbReference type="EMBL" id="AFL95534.1"/>
    </source>
</evidence>
<dbReference type="InterPro" id="IPR013785">
    <property type="entry name" value="Aldolase_TIM"/>
</dbReference>
<evidence type="ECO:0000256" key="4">
    <source>
        <dbReference type="ARBA" id="ARBA00023014"/>
    </source>
</evidence>
<dbReference type="GO" id="GO:0046872">
    <property type="term" value="F:metal ion binding"/>
    <property type="evidence" value="ECO:0007669"/>
    <property type="project" value="UniProtKB-KW"/>
</dbReference>
<dbReference type="InterPro" id="IPR006638">
    <property type="entry name" value="Elp3/MiaA/NifB-like_rSAM"/>
</dbReference>
<dbReference type="Gene3D" id="3.20.20.70">
    <property type="entry name" value="Aldolase class I"/>
    <property type="match status" value="1"/>
</dbReference>
<dbReference type="SUPFAM" id="SSF102114">
    <property type="entry name" value="Radical SAM enzymes"/>
    <property type="match status" value="1"/>
</dbReference>
<keyword evidence="7" id="KW-1185">Reference proteome</keyword>
<dbReference type="SFLD" id="SFLDG01098">
    <property type="entry name" value="Uncharacterised_Radical_SAM_Su"/>
    <property type="match status" value="1"/>
</dbReference>
<organism evidence="6 7">
    <name type="scientific">Thermococcus cleftensis (strain DSM 27260 / KACC 17922 / CL1)</name>
    <dbReference type="NCBI Taxonomy" id="163003"/>
    <lineage>
        <taxon>Archaea</taxon>
        <taxon>Methanobacteriati</taxon>
        <taxon>Methanobacteriota</taxon>
        <taxon>Thermococci</taxon>
        <taxon>Thermococcales</taxon>
        <taxon>Thermococcaceae</taxon>
        <taxon>Thermococcus</taxon>
    </lineage>
</organism>
<dbReference type="GO" id="GO:0051536">
    <property type="term" value="F:iron-sulfur cluster binding"/>
    <property type="evidence" value="ECO:0007669"/>
    <property type="project" value="UniProtKB-KW"/>
</dbReference>
<evidence type="ECO:0000256" key="1">
    <source>
        <dbReference type="ARBA" id="ARBA00022691"/>
    </source>
</evidence>
<evidence type="ECO:0000313" key="7">
    <source>
        <dbReference type="Proteomes" id="UP000006064"/>
    </source>
</evidence>
<evidence type="ECO:0000256" key="2">
    <source>
        <dbReference type="ARBA" id="ARBA00022723"/>
    </source>
</evidence>
<dbReference type="Proteomes" id="UP000006064">
    <property type="component" value="Chromosome"/>
</dbReference>
<dbReference type="SFLD" id="SFLDS00029">
    <property type="entry name" value="Radical_SAM"/>
    <property type="match status" value="1"/>
</dbReference>
<dbReference type="AlphaFoldDB" id="I3ZV00"/>
<dbReference type="EMBL" id="CP003651">
    <property type="protein sequence ID" value="AFL95534.1"/>
    <property type="molecule type" value="Genomic_DNA"/>
</dbReference>
<evidence type="ECO:0000256" key="3">
    <source>
        <dbReference type="ARBA" id="ARBA00023004"/>
    </source>
</evidence>
<name>I3ZV00_THECF</name>
<protein>
    <recommendedName>
        <fullName evidence="5">Radical SAM core domain-containing protein</fullName>
    </recommendedName>
</protein>
<proteinExistence type="predicted"/>
<dbReference type="PANTHER" id="PTHR43726">
    <property type="entry name" value="3-METHYLORNITHINE SYNTHASE"/>
    <property type="match status" value="1"/>
</dbReference>
<keyword evidence="4" id="KW-0411">Iron-sulfur</keyword>
<dbReference type="InterPro" id="IPR034422">
    <property type="entry name" value="HydE/PylB-like"/>
</dbReference>
<gene>
    <name evidence="6" type="ORF">CL1_1335</name>
</gene>
<evidence type="ECO:0000259" key="5">
    <source>
        <dbReference type="PROSITE" id="PS51918"/>
    </source>
</evidence>
<keyword evidence="2" id="KW-0479">Metal-binding</keyword>
<dbReference type="GO" id="GO:0016740">
    <property type="term" value="F:transferase activity"/>
    <property type="evidence" value="ECO:0007669"/>
    <property type="project" value="TreeGrafter"/>
</dbReference>
<dbReference type="Pfam" id="PF04055">
    <property type="entry name" value="Radical_SAM"/>
    <property type="match status" value="1"/>
</dbReference>
<dbReference type="InterPro" id="IPR007197">
    <property type="entry name" value="rSAM"/>
</dbReference>
<dbReference type="OrthoDB" id="15118at2157"/>
<dbReference type="CDD" id="cd01335">
    <property type="entry name" value="Radical_SAM"/>
    <property type="match status" value="1"/>
</dbReference>
<feature type="domain" description="Radical SAM core" evidence="5">
    <location>
        <begin position="21"/>
        <end position="245"/>
    </location>
</feature>
<dbReference type="RefSeq" id="WP_014789167.1">
    <property type="nucleotide sequence ID" value="NC_018015.1"/>
</dbReference>
<keyword evidence="1" id="KW-0949">S-adenosyl-L-methionine</keyword>